<protein>
    <submittedName>
        <fullName evidence="1">Uncharacterized protein</fullName>
    </submittedName>
</protein>
<dbReference type="AlphaFoldDB" id="A0A1J3C9F1"/>
<dbReference type="EMBL" id="GEVI01027757">
    <property type="protein sequence ID" value="JAU04563.1"/>
    <property type="molecule type" value="Transcribed_RNA"/>
</dbReference>
<evidence type="ECO:0000313" key="1">
    <source>
        <dbReference type="EMBL" id="JAU04563.1"/>
    </source>
</evidence>
<gene>
    <name evidence="1" type="ORF">GA_TR3429_c8_g1_i1_g.10866</name>
</gene>
<reference evidence="1" key="1">
    <citation type="submission" date="2016-07" db="EMBL/GenBank/DDBJ databases">
        <title>De novo transcriptome assembly of four accessions of the metal hyperaccumulator plant Noccaea caerulescens.</title>
        <authorList>
            <person name="Blande D."/>
            <person name="Halimaa P."/>
            <person name="Tervahauta A.I."/>
            <person name="Aarts M.G."/>
            <person name="Karenlampi S.O."/>
        </authorList>
    </citation>
    <scope>NUCLEOTIDE SEQUENCE</scope>
</reference>
<sequence>MFDDAESQSMKVLQNPKETERDLSIYKKNLHPLINPLSKWLMRNSAAFTNTNTPQTKIAEITSSVCVSVISPEEDSVSSQPSFPLNVEVFKMNKKQDSVW</sequence>
<proteinExistence type="predicted"/>
<accession>A0A1J3C9F1</accession>
<name>A0A1J3C9F1_NOCCA</name>
<organism evidence="1">
    <name type="scientific">Noccaea caerulescens</name>
    <name type="common">Alpine penny-cress</name>
    <name type="synonym">Thlaspi caerulescens</name>
    <dbReference type="NCBI Taxonomy" id="107243"/>
    <lineage>
        <taxon>Eukaryota</taxon>
        <taxon>Viridiplantae</taxon>
        <taxon>Streptophyta</taxon>
        <taxon>Embryophyta</taxon>
        <taxon>Tracheophyta</taxon>
        <taxon>Spermatophyta</taxon>
        <taxon>Magnoliopsida</taxon>
        <taxon>eudicotyledons</taxon>
        <taxon>Gunneridae</taxon>
        <taxon>Pentapetalae</taxon>
        <taxon>rosids</taxon>
        <taxon>malvids</taxon>
        <taxon>Brassicales</taxon>
        <taxon>Brassicaceae</taxon>
        <taxon>Coluteocarpeae</taxon>
        <taxon>Noccaea</taxon>
    </lineage>
</organism>